<evidence type="ECO:0000313" key="4">
    <source>
        <dbReference type="Proteomes" id="UP001597478"/>
    </source>
</evidence>
<evidence type="ECO:0000256" key="1">
    <source>
        <dbReference type="SAM" id="MobiDB-lite"/>
    </source>
</evidence>
<dbReference type="Pfam" id="PF12277">
    <property type="entry name" value="DUF3618"/>
    <property type="match status" value="1"/>
</dbReference>
<gene>
    <name evidence="3" type="ORF">ACFS2C_12460</name>
</gene>
<name>A0ABW5W9M9_9PSEU</name>
<dbReference type="RefSeq" id="WP_377385228.1">
    <property type="nucleotide sequence ID" value="NZ_JBHSAN010000004.1"/>
</dbReference>
<evidence type="ECO:0000313" key="3">
    <source>
        <dbReference type="EMBL" id="MFD2800206.1"/>
    </source>
</evidence>
<accession>A0ABW5W9M9</accession>
<feature type="transmembrane region" description="Helical" evidence="2">
    <location>
        <begin position="99"/>
        <end position="118"/>
    </location>
</feature>
<keyword evidence="4" id="KW-1185">Reference proteome</keyword>
<dbReference type="EMBL" id="JBHUOF010000013">
    <property type="protein sequence ID" value="MFD2800206.1"/>
    <property type="molecule type" value="Genomic_DNA"/>
</dbReference>
<feature type="region of interest" description="Disordered" evidence="1">
    <location>
        <begin position="46"/>
        <end position="90"/>
    </location>
</feature>
<feature type="compositionally biased region" description="Polar residues" evidence="1">
    <location>
        <begin position="58"/>
        <end position="79"/>
    </location>
</feature>
<proteinExistence type="predicted"/>
<feature type="compositionally biased region" description="Basic and acidic residues" evidence="1">
    <location>
        <begin position="80"/>
        <end position="90"/>
    </location>
</feature>
<keyword evidence="2" id="KW-1133">Transmembrane helix</keyword>
<dbReference type="InterPro" id="IPR022062">
    <property type="entry name" value="DUF3618"/>
</dbReference>
<sequence length="120" mass="13435">MNKREDETFPTNPEEARLDIELTRKELGETAQALAHKLNIPARARESAQHRAEVARTQLRQRTTAVRSQLQQRTTQARSQLHDGSVRVRASVEKNPKPAVVAGALAVLALGGLILWRVKR</sequence>
<comment type="caution">
    <text evidence="3">The sequence shown here is derived from an EMBL/GenBank/DDBJ whole genome shotgun (WGS) entry which is preliminary data.</text>
</comment>
<evidence type="ECO:0000256" key="2">
    <source>
        <dbReference type="SAM" id="Phobius"/>
    </source>
</evidence>
<keyword evidence="2" id="KW-0472">Membrane</keyword>
<organism evidence="3 4">
    <name type="scientific">Prauserella oleivorans</name>
    <dbReference type="NCBI Taxonomy" id="1478153"/>
    <lineage>
        <taxon>Bacteria</taxon>
        <taxon>Bacillati</taxon>
        <taxon>Actinomycetota</taxon>
        <taxon>Actinomycetes</taxon>
        <taxon>Pseudonocardiales</taxon>
        <taxon>Pseudonocardiaceae</taxon>
        <taxon>Prauserella</taxon>
    </lineage>
</organism>
<reference evidence="4" key="1">
    <citation type="journal article" date="2019" name="Int. J. Syst. Evol. Microbiol.">
        <title>The Global Catalogue of Microorganisms (GCM) 10K type strain sequencing project: providing services to taxonomists for standard genome sequencing and annotation.</title>
        <authorList>
            <consortium name="The Broad Institute Genomics Platform"/>
            <consortium name="The Broad Institute Genome Sequencing Center for Infectious Disease"/>
            <person name="Wu L."/>
            <person name="Ma J."/>
        </authorList>
    </citation>
    <scope>NUCLEOTIDE SEQUENCE [LARGE SCALE GENOMIC DNA]</scope>
    <source>
        <strain evidence="4">IBRC-M 10906</strain>
    </source>
</reference>
<protein>
    <submittedName>
        <fullName evidence="3">DUF3618 domain-containing protein</fullName>
    </submittedName>
</protein>
<keyword evidence="2" id="KW-0812">Transmembrane</keyword>
<dbReference type="Proteomes" id="UP001597478">
    <property type="component" value="Unassembled WGS sequence"/>
</dbReference>